<proteinExistence type="predicted"/>
<evidence type="ECO:0000313" key="2">
    <source>
        <dbReference type="Proteomes" id="UP000027222"/>
    </source>
</evidence>
<keyword evidence="2" id="KW-1185">Reference proteome</keyword>
<protein>
    <submittedName>
        <fullName evidence="1">Uncharacterized protein</fullName>
    </submittedName>
</protein>
<name>A0A067SN86_GALM3</name>
<sequence length="172" mass="19223">MHPLDDELIKVLEQTLHERFSSSSMVCWKCALLGVHAENIHLVDVPSIAGVRGLAGSASVNDLDVFLWLPNLGESGSSFVDLSADRYTYAHYEWTWNGPTTVYYTFIYYNQEVHKNLPKNDLIASILGVAYPWMGDMLVVKSKGNLVRSIVSDEEEDIMNILKSILTDGTLA</sequence>
<dbReference type="Proteomes" id="UP000027222">
    <property type="component" value="Unassembled WGS sequence"/>
</dbReference>
<gene>
    <name evidence="1" type="ORF">GALMADRAFT_143220</name>
</gene>
<dbReference type="EMBL" id="KL142389">
    <property type="protein sequence ID" value="KDR72385.1"/>
    <property type="molecule type" value="Genomic_DNA"/>
</dbReference>
<evidence type="ECO:0000313" key="1">
    <source>
        <dbReference type="EMBL" id="KDR72385.1"/>
    </source>
</evidence>
<accession>A0A067SN86</accession>
<dbReference type="AlphaFoldDB" id="A0A067SN86"/>
<reference evidence="2" key="1">
    <citation type="journal article" date="2014" name="Proc. Natl. Acad. Sci. U.S.A.">
        <title>Extensive sampling of basidiomycete genomes demonstrates inadequacy of the white-rot/brown-rot paradigm for wood decay fungi.</title>
        <authorList>
            <person name="Riley R."/>
            <person name="Salamov A.A."/>
            <person name="Brown D.W."/>
            <person name="Nagy L.G."/>
            <person name="Floudas D."/>
            <person name="Held B.W."/>
            <person name="Levasseur A."/>
            <person name="Lombard V."/>
            <person name="Morin E."/>
            <person name="Otillar R."/>
            <person name="Lindquist E.A."/>
            <person name="Sun H."/>
            <person name="LaButti K.M."/>
            <person name="Schmutz J."/>
            <person name="Jabbour D."/>
            <person name="Luo H."/>
            <person name="Baker S.E."/>
            <person name="Pisabarro A.G."/>
            <person name="Walton J.D."/>
            <person name="Blanchette R.A."/>
            <person name="Henrissat B."/>
            <person name="Martin F."/>
            <person name="Cullen D."/>
            <person name="Hibbett D.S."/>
            <person name="Grigoriev I.V."/>
        </authorList>
    </citation>
    <scope>NUCLEOTIDE SEQUENCE [LARGE SCALE GENOMIC DNA]</scope>
    <source>
        <strain evidence="2">CBS 339.88</strain>
    </source>
</reference>
<dbReference type="HOGENOM" id="CLU_1555364_0_0_1"/>
<organism evidence="1 2">
    <name type="scientific">Galerina marginata (strain CBS 339.88)</name>
    <dbReference type="NCBI Taxonomy" id="685588"/>
    <lineage>
        <taxon>Eukaryota</taxon>
        <taxon>Fungi</taxon>
        <taxon>Dikarya</taxon>
        <taxon>Basidiomycota</taxon>
        <taxon>Agaricomycotina</taxon>
        <taxon>Agaricomycetes</taxon>
        <taxon>Agaricomycetidae</taxon>
        <taxon>Agaricales</taxon>
        <taxon>Agaricineae</taxon>
        <taxon>Strophariaceae</taxon>
        <taxon>Galerina</taxon>
    </lineage>
</organism>